<feature type="signal peptide" evidence="4">
    <location>
        <begin position="1"/>
        <end position="21"/>
    </location>
</feature>
<keyword evidence="2 3" id="KW-0802">TPR repeat</keyword>
<dbReference type="SUPFAM" id="SSF82171">
    <property type="entry name" value="DPP6 N-terminal domain-like"/>
    <property type="match status" value="1"/>
</dbReference>
<comment type="caution">
    <text evidence="5">The sequence shown here is derived from an EMBL/GenBank/DDBJ whole genome shotgun (WGS) entry which is preliminary data.</text>
</comment>
<dbReference type="InterPro" id="IPR011659">
    <property type="entry name" value="WD40"/>
</dbReference>
<keyword evidence="1" id="KW-0677">Repeat</keyword>
<evidence type="ECO:0000313" key="5">
    <source>
        <dbReference type="EMBL" id="MBD3867386.1"/>
    </source>
</evidence>
<dbReference type="Pfam" id="PF07676">
    <property type="entry name" value="PD40"/>
    <property type="match status" value="1"/>
</dbReference>
<dbReference type="EMBL" id="JACXWD010000009">
    <property type="protein sequence ID" value="MBD3867386.1"/>
    <property type="molecule type" value="Genomic_DNA"/>
</dbReference>
<evidence type="ECO:0000256" key="1">
    <source>
        <dbReference type="ARBA" id="ARBA00022737"/>
    </source>
</evidence>
<accession>A0A8J6XW50</accession>
<feature type="repeat" description="TPR" evidence="3">
    <location>
        <begin position="653"/>
        <end position="686"/>
    </location>
</feature>
<name>A0A8J6XW50_9BACT</name>
<dbReference type="Proteomes" id="UP000648239">
    <property type="component" value="Unassembled WGS sequence"/>
</dbReference>
<dbReference type="Gene3D" id="1.25.40.10">
    <property type="entry name" value="Tetratricopeptide repeat domain"/>
    <property type="match status" value="2"/>
</dbReference>
<feature type="repeat" description="TPR" evidence="3">
    <location>
        <begin position="687"/>
        <end position="720"/>
    </location>
</feature>
<gene>
    <name evidence="5" type="ORF">IFK94_04590</name>
</gene>
<dbReference type="InterPro" id="IPR019734">
    <property type="entry name" value="TPR_rpt"/>
</dbReference>
<evidence type="ECO:0000256" key="2">
    <source>
        <dbReference type="ARBA" id="ARBA00022803"/>
    </source>
</evidence>
<protein>
    <submittedName>
        <fullName evidence="5">Tetratricopeptide repeat protein</fullName>
    </submittedName>
</protein>
<feature type="repeat" description="TPR" evidence="3">
    <location>
        <begin position="619"/>
        <end position="652"/>
    </location>
</feature>
<keyword evidence="4" id="KW-0732">Signal</keyword>
<dbReference type="InterPro" id="IPR011042">
    <property type="entry name" value="6-blade_b-propeller_TolB-like"/>
</dbReference>
<dbReference type="InterPro" id="IPR011990">
    <property type="entry name" value="TPR-like_helical_dom_sf"/>
</dbReference>
<reference evidence="5 6" key="1">
    <citation type="submission" date="2020-08" db="EMBL/GenBank/DDBJ databases">
        <title>Acidobacteriota in marine sediments use diverse sulfur dissimilation pathways.</title>
        <authorList>
            <person name="Wasmund K."/>
        </authorList>
    </citation>
    <scope>NUCLEOTIDE SEQUENCE [LARGE SCALE GENOMIC DNA]</scope>
    <source>
        <strain evidence="5">MAG AM4</strain>
    </source>
</reference>
<dbReference type="PROSITE" id="PS50005">
    <property type="entry name" value="TPR"/>
    <property type="match status" value="4"/>
</dbReference>
<dbReference type="Gene3D" id="2.120.10.30">
    <property type="entry name" value="TolB, C-terminal domain"/>
    <property type="match status" value="1"/>
</dbReference>
<dbReference type="PANTHER" id="PTHR44858:SF1">
    <property type="entry name" value="UDP-N-ACETYLGLUCOSAMINE--PEPTIDE N-ACETYLGLUCOSAMINYLTRANSFERASE SPINDLY-RELATED"/>
    <property type="match status" value="1"/>
</dbReference>
<feature type="repeat" description="TPR" evidence="3">
    <location>
        <begin position="721"/>
        <end position="754"/>
    </location>
</feature>
<dbReference type="AlphaFoldDB" id="A0A8J6XW50"/>
<evidence type="ECO:0000256" key="3">
    <source>
        <dbReference type="PROSITE-ProRule" id="PRU00339"/>
    </source>
</evidence>
<dbReference type="Pfam" id="PF13432">
    <property type="entry name" value="TPR_16"/>
    <property type="match status" value="2"/>
</dbReference>
<organism evidence="5 6">
    <name type="scientific">Candidatus Polarisedimenticola svalbardensis</name>
    <dbReference type="NCBI Taxonomy" id="2886004"/>
    <lineage>
        <taxon>Bacteria</taxon>
        <taxon>Pseudomonadati</taxon>
        <taxon>Acidobacteriota</taxon>
        <taxon>Candidatus Polarisedimenticolia</taxon>
        <taxon>Candidatus Polarisedimenticolales</taxon>
        <taxon>Candidatus Polarisedimenticolaceae</taxon>
        <taxon>Candidatus Polarisedimenticola</taxon>
    </lineage>
</organism>
<dbReference type="SUPFAM" id="SSF48452">
    <property type="entry name" value="TPR-like"/>
    <property type="match status" value="1"/>
</dbReference>
<sequence length="808" mass="88900">MTAVRLTILILLICLMPGCGGSDPVEAPVLPPEVELTADLFLVEGSGEPTLPEDSLRMKILAVVESGRGAAELPVVTVDYPFDGTVYPRDMVAPTMRWHDGAAASERWVADIEFEGGSAHLYVLVPGGPPAPAVIDPRALGEANELYQPTEYHASAETWKPSEKVWSTIRRNSLGREARLTLYGFDAADQALSRGSLALTTSMDPVGAPIFYRDVPLMPSKTTEGVIKPLDPGAVPLIAWRLKSVAREDSRVLLEDMPTCANCHSFSADGKTLGMDIDGPNGDKGAYGIVPVEKTMTIEASDVISWNRFKERPPGHNTFGFLSRMSPDGRYTVTTVNEALYVRNFQDYKFSQVFFPTRGILAWHDRETGEIKALPGADDPKFVHCNAVWTPDGKEIIFARAAAGDPYPRGKPLASYAGDPNERQMKYDLYRIPFNGGKGGKPEPVEGASSNGMSNSFPKVSPDGRWIVYTQCANGQLMRPDGKLRIVPLEGGESRELACSLPLMNSWHSFSPNGKWLVWSSKSFTPYTQMFLSRLDEDGNASPAVLIENATASNRAVNIPEFVNTSYDEFLKIDVPAVDHWRHFARGADLADAGEHQAAVAEYRLSLEGKQHDWRSNDWQTHANMSKSLMELGDGDGALEHIRESLRLHPNNVEMHTNYGYLLLQKGVPEEALAHLDAAVKIDPYQARPWFNRATMRMNIGNNTGALADYDQAIKLDPEMADAFNGRGMVRKTTGNIQGALSDFDAAIRLDPSIPTGWYFRALIRKDAGDLKGARTDLQQVLKVMPPDDGRVRSVKGLLVQIQSELED</sequence>
<proteinExistence type="predicted"/>
<feature type="chain" id="PRO_5035232613" evidence="4">
    <location>
        <begin position="22"/>
        <end position="808"/>
    </location>
</feature>
<dbReference type="PANTHER" id="PTHR44858">
    <property type="entry name" value="TETRATRICOPEPTIDE REPEAT PROTEIN 6"/>
    <property type="match status" value="1"/>
</dbReference>
<evidence type="ECO:0000313" key="6">
    <source>
        <dbReference type="Proteomes" id="UP000648239"/>
    </source>
</evidence>
<dbReference type="InterPro" id="IPR050498">
    <property type="entry name" value="Ycf3"/>
</dbReference>
<evidence type="ECO:0000256" key="4">
    <source>
        <dbReference type="SAM" id="SignalP"/>
    </source>
</evidence>
<dbReference type="SMART" id="SM00028">
    <property type="entry name" value="TPR"/>
    <property type="match status" value="5"/>
</dbReference>